<dbReference type="Proteomes" id="UP000017836">
    <property type="component" value="Unassembled WGS sequence"/>
</dbReference>
<sequence>MFNEKQTQECIEWYRLRIRPLTHIPFMKCLSKYAHRGFTDEDIMLWGISNATELVREGCKSRNWDLIGEALEILKIYDPEVEGEEESKELELADEMDDNVPVWLPSRPYEGPSNTQHIIVPAAHSL</sequence>
<evidence type="ECO:0000313" key="1">
    <source>
        <dbReference type="EMBL" id="ERN16288.1"/>
    </source>
</evidence>
<reference evidence="2" key="1">
    <citation type="journal article" date="2013" name="Science">
        <title>The Amborella genome and the evolution of flowering plants.</title>
        <authorList>
            <consortium name="Amborella Genome Project"/>
        </authorList>
    </citation>
    <scope>NUCLEOTIDE SEQUENCE [LARGE SCALE GENOMIC DNA]</scope>
</reference>
<keyword evidence="2" id="KW-1185">Reference proteome</keyword>
<name>U5D7E7_AMBTC</name>
<accession>U5D7E7</accession>
<proteinExistence type="predicted"/>
<gene>
    <name evidence="1" type="ORF">AMTR_s00063p00188430</name>
</gene>
<dbReference type="HOGENOM" id="CLU_1984569_0_0_1"/>
<dbReference type="AlphaFoldDB" id="U5D7E7"/>
<dbReference type="Gramene" id="ERN16288">
    <property type="protein sequence ID" value="ERN16288"/>
    <property type="gene ID" value="AMTR_s00063p00188430"/>
</dbReference>
<evidence type="ECO:0000313" key="2">
    <source>
        <dbReference type="Proteomes" id="UP000017836"/>
    </source>
</evidence>
<dbReference type="EMBL" id="KI392467">
    <property type="protein sequence ID" value="ERN16288.1"/>
    <property type="molecule type" value="Genomic_DNA"/>
</dbReference>
<protein>
    <submittedName>
        <fullName evidence="1">Uncharacterized protein</fullName>
    </submittedName>
</protein>
<organism evidence="1 2">
    <name type="scientific">Amborella trichopoda</name>
    <dbReference type="NCBI Taxonomy" id="13333"/>
    <lineage>
        <taxon>Eukaryota</taxon>
        <taxon>Viridiplantae</taxon>
        <taxon>Streptophyta</taxon>
        <taxon>Embryophyta</taxon>
        <taxon>Tracheophyta</taxon>
        <taxon>Spermatophyta</taxon>
        <taxon>Magnoliopsida</taxon>
        <taxon>Amborellales</taxon>
        <taxon>Amborellaceae</taxon>
        <taxon>Amborella</taxon>
    </lineage>
</organism>